<sequence>MKKPQDEKLQDAVYLWFIQKRSQGESISGPLLCEKALEINGSICFAIALLSTPSNAQRLESPCPNIFGYEIPITTPNKWYGIVKLWDFDLDGIWLRIFLDRPVAQLGVYNWFGQVKTTDQQTFLVKNKTYKVIPNTLTHIRFYITYNSSEPTPQLKGLILNGKTICPEDQTTPPPIGELYTKKELNKSENSDNDDEFLSGGFAVFRPTDDNSNVECGIIPNQANPLITYGKYYLNRWSNPGMQTHPVSTIMRHPQYNSANYANDIAVMKLLLPVEFTNFVRPICLWEGDTDISNVVGKSGEMSYPVIIINSYIRVFETTGTVVGWGYDEKDKLSEELTILNIPIVPKDVCIYSLPDFYSKFTTPDSYCAGFSNGTSVCNGDSGGGMVFQKTGEQPDRKAFHLRGLVSLSVTLKDKAKCDPSHYVVFTDVAKYLEFIKKAMMK</sequence>
<evidence type="ECO:0000313" key="2">
    <source>
        <dbReference type="Proteomes" id="UP001056778"/>
    </source>
</evidence>
<keyword evidence="2" id="KW-1185">Reference proteome</keyword>
<comment type="caution">
    <text evidence="1">The sequence shown here is derived from an EMBL/GenBank/DDBJ whole genome shotgun (WGS) entry which is preliminary data.</text>
</comment>
<gene>
    <name evidence="1" type="ORF">MML48_9g00019356</name>
</gene>
<keyword evidence="1" id="KW-0645">Protease</keyword>
<keyword evidence="1" id="KW-0378">Hydrolase</keyword>
<protein>
    <submittedName>
        <fullName evidence="1">Modular serine protease</fullName>
    </submittedName>
</protein>
<evidence type="ECO:0000313" key="1">
    <source>
        <dbReference type="EMBL" id="KAI4455112.1"/>
    </source>
</evidence>
<dbReference type="EMBL" id="CM043023">
    <property type="protein sequence ID" value="KAI4455112.1"/>
    <property type="molecule type" value="Genomic_DNA"/>
</dbReference>
<name>A0ACB9SJ26_HOLOL</name>
<organism evidence="1 2">
    <name type="scientific">Holotrichia oblita</name>
    <name type="common">Chafer beetle</name>
    <dbReference type="NCBI Taxonomy" id="644536"/>
    <lineage>
        <taxon>Eukaryota</taxon>
        <taxon>Metazoa</taxon>
        <taxon>Ecdysozoa</taxon>
        <taxon>Arthropoda</taxon>
        <taxon>Hexapoda</taxon>
        <taxon>Insecta</taxon>
        <taxon>Pterygota</taxon>
        <taxon>Neoptera</taxon>
        <taxon>Endopterygota</taxon>
        <taxon>Coleoptera</taxon>
        <taxon>Polyphaga</taxon>
        <taxon>Scarabaeiformia</taxon>
        <taxon>Scarabaeidae</taxon>
        <taxon>Melolonthinae</taxon>
        <taxon>Holotrichia</taxon>
    </lineage>
</organism>
<accession>A0ACB9SJ26</accession>
<proteinExistence type="predicted"/>
<dbReference type="Proteomes" id="UP001056778">
    <property type="component" value="Chromosome 9"/>
</dbReference>
<reference evidence="1" key="1">
    <citation type="submission" date="2022-04" db="EMBL/GenBank/DDBJ databases">
        <title>Chromosome-scale genome assembly of Holotrichia oblita Faldermann.</title>
        <authorList>
            <person name="Rongchong L."/>
        </authorList>
    </citation>
    <scope>NUCLEOTIDE SEQUENCE</scope>
    <source>
        <strain evidence="1">81SQS9</strain>
    </source>
</reference>